<evidence type="ECO:0000313" key="1">
    <source>
        <dbReference type="EMBL" id="CAF2130455.1"/>
    </source>
</evidence>
<reference evidence="1" key="1">
    <citation type="submission" date="2021-01" db="EMBL/GenBank/DDBJ databases">
        <authorList>
            <consortium name="Genoscope - CEA"/>
            <person name="William W."/>
        </authorList>
    </citation>
    <scope>NUCLEOTIDE SEQUENCE</scope>
</reference>
<dbReference type="EMBL" id="HG994357">
    <property type="protein sequence ID" value="CAF2130455.1"/>
    <property type="molecule type" value="Genomic_DNA"/>
</dbReference>
<protein>
    <submittedName>
        <fullName evidence="1">(rape) hypothetical protein</fullName>
    </submittedName>
</protein>
<sequence>MLSFSGWRHHAKLCLFARYAPGRVIKSGNHLILFETHLRKEHKEVFGGGAFGIHDSNDIGIHERSPFTISACEHCNSPIYSTACTT</sequence>
<organism evidence="1">
    <name type="scientific">Brassica napus</name>
    <name type="common">Rape</name>
    <dbReference type="NCBI Taxonomy" id="3708"/>
    <lineage>
        <taxon>Eukaryota</taxon>
        <taxon>Viridiplantae</taxon>
        <taxon>Streptophyta</taxon>
        <taxon>Embryophyta</taxon>
        <taxon>Tracheophyta</taxon>
        <taxon>Spermatophyta</taxon>
        <taxon>Magnoliopsida</taxon>
        <taxon>eudicotyledons</taxon>
        <taxon>Gunneridae</taxon>
        <taxon>Pentapetalae</taxon>
        <taxon>rosids</taxon>
        <taxon>malvids</taxon>
        <taxon>Brassicales</taxon>
        <taxon>Brassicaceae</taxon>
        <taxon>Brassiceae</taxon>
        <taxon>Brassica</taxon>
    </lineage>
</organism>
<dbReference type="Proteomes" id="UP001295469">
    <property type="component" value="Chromosome A03"/>
</dbReference>
<dbReference type="AlphaFoldDB" id="A0A816W9F0"/>
<gene>
    <name evidence="1" type="ORF">DARMORV10_A03P52130.1</name>
</gene>
<proteinExistence type="predicted"/>
<name>A0A816W9F0_BRANA</name>
<accession>A0A816W9F0</accession>